<organism evidence="1 2">
    <name type="scientific">Sphingobium xenophagum</name>
    <dbReference type="NCBI Taxonomy" id="121428"/>
    <lineage>
        <taxon>Bacteria</taxon>
        <taxon>Pseudomonadati</taxon>
        <taxon>Pseudomonadota</taxon>
        <taxon>Alphaproteobacteria</taxon>
        <taxon>Sphingomonadales</taxon>
        <taxon>Sphingomonadaceae</taxon>
        <taxon>Sphingobium</taxon>
    </lineage>
</organism>
<evidence type="ECO:0000313" key="1">
    <source>
        <dbReference type="EMBL" id="MDR7154568.1"/>
    </source>
</evidence>
<gene>
    <name evidence="1" type="ORF">J2W40_001380</name>
</gene>
<keyword evidence="2" id="KW-1185">Reference proteome</keyword>
<dbReference type="EMBL" id="JAVDWV010000005">
    <property type="protein sequence ID" value="MDR7154568.1"/>
    <property type="molecule type" value="Genomic_DNA"/>
</dbReference>
<dbReference type="Proteomes" id="UP001267638">
    <property type="component" value="Unassembled WGS sequence"/>
</dbReference>
<accession>A0ABU1WZ08</accession>
<protein>
    <submittedName>
        <fullName evidence="1">Uncharacterized protein</fullName>
    </submittedName>
</protein>
<comment type="caution">
    <text evidence="1">The sequence shown here is derived from an EMBL/GenBank/DDBJ whole genome shotgun (WGS) entry which is preliminary data.</text>
</comment>
<name>A0ABU1WZ08_SPHXE</name>
<sequence>MNDSWPDLPSQGFIVGRPATLEDAQRGDAVFHTNGTGGDAATVAIPQYAYWSESPGEKLAVILVQAEHSPDGPILVGLRDLNGNDILATMSELELLGTKKPNL</sequence>
<dbReference type="RefSeq" id="WP_310222962.1">
    <property type="nucleotide sequence ID" value="NZ_JAVDWV010000005.1"/>
</dbReference>
<proteinExistence type="predicted"/>
<reference evidence="1 2" key="1">
    <citation type="submission" date="2023-07" db="EMBL/GenBank/DDBJ databases">
        <title>Sorghum-associated microbial communities from plants grown in Nebraska, USA.</title>
        <authorList>
            <person name="Schachtman D."/>
        </authorList>
    </citation>
    <scope>NUCLEOTIDE SEQUENCE [LARGE SCALE GENOMIC DNA]</scope>
    <source>
        <strain evidence="1 2">4256</strain>
    </source>
</reference>
<evidence type="ECO:0000313" key="2">
    <source>
        <dbReference type="Proteomes" id="UP001267638"/>
    </source>
</evidence>